<keyword evidence="2" id="KW-1185">Reference proteome</keyword>
<dbReference type="InParanoid" id="A0A3Q0KFN7"/>
<keyword evidence="1" id="KW-0472">Membrane</keyword>
<name>A0A3Q0KFN7_SCHMA</name>
<sequence length="216" mass="24885">MECMLLLCPAANQSDCRPCSPLSKKHQKNWNRYIDLLLSNWEDKLHLPTYYRELKAHPFCCTPGPGYSCRLNLIHEPRKEPRQFYDLTCAKDDFFTPIKCQQDNDIRCCSEKHCNVPTSEELMLLVKDSPSDLYLVAISLLTILCIILFIVSGTLYFLWRRKSDAPIGRDYIITALNCDDEGHSNSDDFLYNVAKIFLSIGCSVLIMVIKFMSNLI</sequence>
<dbReference type="STRING" id="6183.A0A3Q0KFN7"/>
<feature type="transmembrane region" description="Helical" evidence="1">
    <location>
        <begin position="189"/>
        <end position="212"/>
    </location>
</feature>
<protein>
    <submittedName>
        <fullName evidence="3">Receptor protein serine/threonine kinase</fullName>
    </submittedName>
</protein>
<accession>A0A3Q0KFN7</accession>
<dbReference type="ExpressionAtlas" id="A0A3Q0KFN7">
    <property type="expression patterns" value="baseline"/>
</dbReference>
<keyword evidence="1" id="KW-0812">Transmembrane</keyword>
<evidence type="ECO:0000313" key="2">
    <source>
        <dbReference type="Proteomes" id="UP000008854"/>
    </source>
</evidence>
<reference evidence="2" key="1">
    <citation type="journal article" date="2012" name="PLoS Negl. Trop. Dis.">
        <title>A systematically improved high quality genome and transcriptome of the human blood fluke Schistosoma mansoni.</title>
        <authorList>
            <person name="Protasio A.V."/>
            <person name="Tsai I.J."/>
            <person name="Babbage A."/>
            <person name="Nichol S."/>
            <person name="Hunt M."/>
            <person name="Aslett M.A."/>
            <person name="De Silva N."/>
            <person name="Velarde G.S."/>
            <person name="Anderson T.J."/>
            <person name="Clark R.C."/>
            <person name="Davidson C."/>
            <person name="Dillon G.P."/>
            <person name="Holroyd N.E."/>
            <person name="LoVerde P.T."/>
            <person name="Lloyd C."/>
            <person name="McQuillan J."/>
            <person name="Oliveira G."/>
            <person name="Otto T.D."/>
            <person name="Parker-Manuel S.J."/>
            <person name="Quail M.A."/>
            <person name="Wilson R.A."/>
            <person name="Zerlotini A."/>
            <person name="Dunne D.W."/>
            <person name="Berriman M."/>
        </authorList>
    </citation>
    <scope>NUCLEOTIDE SEQUENCE [LARGE SCALE GENOMIC DNA]</scope>
    <source>
        <strain evidence="2">Puerto Rican</strain>
    </source>
</reference>
<dbReference type="WBParaSite" id="Smp_049760.1">
    <property type="protein sequence ID" value="Smp_049760.1"/>
    <property type="gene ID" value="Smp_049760"/>
</dbReference>
<proteinExistence type="predicted"/>
<keyword evidence="1" id="KW-1133">Transmembrane helix</keyword>
<organism evidence="2 3">
    <name type="scientific">Schistosoma mansoni</name>
    <name type="common">Blood fluke</name>
    <dbReference type="NCBI Taxonomy" id="6183"/>
    <lineage>
        <taxon>Eukaryota</taxon>
        <taxon>Metazoa</taxon>
        <taxon>Spiralia</taxon>
        <taxon>Lophotrochozoa</taxon>
        <taxon>Platyhelminthes</taxon>
        <taxon>Trematoda</taxon>
        <taxon>Digenea</taxon>
        <taxon>Strigeidida</taxon>
        <taxon>Schistosomatoidea</taxon>
        <taxon>Schistosomatidae</taxon>
        <taxon>Schistosoma</taxon>
    </lineage>
</organism>
<dbReference type="Proteomes" id="UP000008854">
    <property type="component" value="Unassembled WGS sequence"/>
</dbReference>
<reference evidence="3" key="2">
    <citation type="submission" date="2018-12" db="UniProtKB">
        <authorList>
            <consortium name="WormBaseParasite"/>
        </authorList>
    </citation>
    <scope>IDENTIFICATION</scope>
    <source>
        <strain evidence="3">Puerto Rican</strain>
    </source>
</reference>
<evidence type="ECO:0000256" key="1">
    <source>
        <dbReference type="SAM" id="Phobius"/>
    </source>
</evidence>
<feature type="transmembrane region" description="Helical" evidence="1">
    <location>
        <begin position="133"/>
        <end position="159"/>
    </location>
</feature>
<evidence type="ECO:0000313" key="3">
    <source>
        <dbReference type="WBParaSite" id="Smp_049760.1"/>
    </source>
</evidence>
<dbReference type="AlphaFoldDB" id="A0A3Q0KFN7"/>